<keyword evidence="4 7" id="KW-0689">Ribosomal protein</keyword>
<evidence type="ECO:0000256" key="2">
    <source>
        <dbReference type="ARBA" id="ARBA00022730"/>
    </source>
</evidence>
<dbReference type="EMBL" id="MHVS01000005">
    <property type="protein sequence ID" value="OHA96414.1"/>
    <property type="molecule type" value="Genomic_DNA"/>
</dbReference>
<organism evidence="12 13">
    <name type="scientific">Candidatus Zambryskibacteria bacterium RIFCSPHIGHO2_02_FULL_43_37</name>
    <dbReference type="NCBI Taxonomy" id="1802749"/>
    <lineage>
        <taxon>Bacteria</taxon>
        <taxon>Candidatus Zambryskiibacteriota</taxon>
    </lineage>
</organism>
<comment type="function">
    <text evidence="7">The globular domain of the protein is located near the polypeptide exit tunnel on the outside of the subunit, while an extended beta-hairpin is found that lines the wall of the exit tunnel in the center of the 70S ribosome.</text>
</comment>
<keyword evidence="5 7" id="KW-0687">Ribonucleoprotein</keyword>
<name>A0A1G2TGJ5_9BACT</name>
<dbReference type="InterPro" id="IPR005727">
    <property type="entry name" value="Ribosomal_uL22_bac/chlpt-type"/>
</dbReference>
<accession>A0A1G2TGJ5</accession>
<dbReference type="SUPFAM" id="SSF54843">
    <property type="entry name" value="Ribosomal protein L22"/>
    <property type="match status" value="1"/>
</dbReference>
<dbReference type="AlphaFoldDB" id="A0A1G2TGJ5"/>
<evidence type="ECO:0000256" key="5">
    <source>
        <dbReference type="ARBA" id="ARBA00023274"/>
    </source>
</evidence>
<dbReference type="GO" id="GO:0003735">
    <property type="term" value="F:structural constituent of ribosome"/>
    <property type="evidence" value="ECO:0007669"/>
    <property type="project" value="InterPro"/>
</dbReference>
<sequence>MNQAKAQLNSYRQSPRKVRVVADLVRGKSVSQALDILAFVPKRAGEPLRKLVASAYANAGKAENLIVKEIKVDAGATLSRRRPRSRGMSNPVKKRTSHVTVVLSEKK</sequence>
<feature type="region of interest" description="Disordered" evidence="11">
    <location>
        <begin position="78"/>
        <end position="107"/>
    </location>
</feature>
<evidence type="ECO:0000256" key="10">
    <source>
        <dbReference type="RuleBase" id="RU004008"/>
    </source>
</evidence>
<dbReference type="GO" id="GO:0019843">
    <property type="term" value="F:rRNA binding"/>
    <property type="evidence" value="ECO:0007669"/>
    <property type="project" value="UniProtKB-UniRule"/>
</dbReference>
<evidence type="ECO:0000256" key="11">
    <source>
        <dbReference type="SAM" id="MobiDB-lite"/>
    </source>
</evidence>
<evidence type="ECO:0000256" key="8">
    <source>
        <dbReference type="RuleBase" id="RU004005"/>
    </source>
</evidence>
<evidence type="ECO:0000256" key="9">
    <source>
        <dbReference type="RuleBase" id="RU004006"/>
    </source>
</evidence>
<evidence type="ECO:0000256" key="6">
    <source>
        <dbReference type="ARBA" id="ARBA00035207"/>
    </source>
</evidence>
<dbReference type="Pfam" id="PF00237">
    <property type="entry name" value="Ribosomal_L22"/>
    <property type="match status" value="1"/>
</dbReference>
<evidence type="ECO:0000256" key="1">
    <source>
        <dbReference type="ARBA" id="ARBA00009451"/>
    </source>
</evidence>
<keyword evidence="3 7" id="KW-0694">RNA-binding</keyword>
<dbReference type="GO" id="GO:0022625">
    <property type="term" value="C:cytosolic large ribosomal subunit"/>
    <property type="evidence" value="ECO:0007669"/>
    <property type="project" value="TreeGrafter"/>
</dbReference>
<evidence type="ECO:0000313" key="13">
    <source>
        <dbReference type="Proteomes" id="UP000177279"/>
    </source>
</evidence>
<dbReference type="InterPro" id="IPR001063">
    <property type="entry name" value="Ribosomal_uL22"/>
</dbReference>
<evidence type="ECO:0000256" key="7">
    <source>
        <dbReference type="HAMAP-Rule" id="MF_01331"/>
    </source>
</evidence>
<comment type="subunit">
    <text evidence="7 9">Part of the 50S ribosomal subunit.</text>
</comment>
<comment type="function">
    <text evidence="7 10">This protein binds specifically to 23S rRNA; its binding is stimulated by other ribosomal proteins, e.g., L4, L17, and L20. It is important during the early stages of 50S assembly. It makes multiple contacts with different domains of the 23S rRNA in the assembled 50S subunit and ribosome.</text>
</comment>
<dbReference type="Proteomes" id="UP000177279">
    <property type="component" value="Unassembled WGS sequence"/>
</dbReference>
<dbReference type="NCBIfam" id="TIGR01044">
    <property type="entry name" value="rplV_bact"/>
    <property type="match status" value="1"/>
</dbReference>
<protein>
    <recommendedName>
        <fullName evidence="6 7">Large ribosomal subunit protein uL22</fullName>
    </recommendedName>
</protein>
<dbReference type="InterPro" id="IPR047867">
    <property type="entry name" value="Ribosomal_uL22_bac/org-type"/>
</dbReference>
<comment type="similarity">
    <text evidence="1 7 8">Belongs to the universal ribosomal protein uL22 family.</text>
</comment>
<gene>
    <name evidence="7" type="primary">rplV</name>
    <name evidence="12" type="ORF">A3D49_00795</name>
</gene>
<proteinExistence type="inferred from homology"/>
<evidence type="ECO:0000256" key="4">
    <source>
        <dbReference type="ARBA" id="ARBA00022980"/>
    </source>
</evidence>
<reference evidence="12 13" key="1">
    <citation type="journal article" date="2016" name="Nat. Commun.">
        <title>Thousands of microbial genomes shed light on interconnected biogeochemical processes in an aquifer system.</title>
        <authorList>
            <person name="Anantharaman K."/>
            <person name="Brown C.T."/>
            <person name="Hug L.A."/>
            <person name="Sharon I."/>
            <person name="Castelle C.J."/>
            <person name="Probst A.J."/>
            <person name="Thomas B.C."/>
            <person name="Singh A."/>
            <person name="Wilkins M.J."/>
            <person name="Karaoz U."/>
            <person name="Brodie E.L."/>
            <person name="Williams K.H."/>
            <person name="Hubbard S.S."/>
            <person name="Banfield J.F."/>
        </authorList>
    </citation>
    <scope>NUCLEOTIDE SEQUENCE [LARGE SCALE GENOMIC DNA]</scope>
</reference>
<dbReference type="GO" id="GO:0006412">
    <property type="term" value="P:translation"/>
    <property type="evidence" value="ECO:0007669"/>
    <property type="project" value="UniProtKB-UniRule"/>
</dbReference>
<comment type="caution">
    <text evidence="12">The sequence shown here is derived from an EMBL/GenBank/DDBJ whole genome shotgun (WGS) entry which is preliminary data.</text>
</comment>
<dbReference type="InterPro" id="IPR036394">
    <property type="entry name" value="Ribosomal_uL22_sf"/>
</dbReference>
<dbReference type="PANTHER" id="PTHR13501">
    <property type="entry name" value="CHLOROPLAST 50S RIBOSOMAL PROTEIN L22-RELATED"/>
    <property type="match status" value="1"/>
</dbReference>
<evidence type="ECO:0000256" key="3">
    <source>
        <dbReference type="ARBA" id="ARBA00022884"/>
    </source>
</evidence>
<dbReference type="HAMAP" id="MF_01331_B">
    <property type="entry name" value="Ribosomal_uL22_B"/>
    <property type="match status" value="1"/>
</dbReference>
<dbReference type="CDD" id="cd00336">
    <property type="entry name" value="Ribosomal_L22"/>
    <property type="match status" value="1"/>
</dbReference>
<keyword evidence="2 7" id="KW-0699">rRNA-binding</keyword>
<dbReference type="PANTHER" id="PTHR13501:SF8">
    <property type="entry name" value="LARGE RIBOSOMAL SUBUNIT PROTEIN UL22M"/>
    <property type="match status" value="1"/>
</dbReference>
<evidence type="ECO:0000313" key="12">
    <source>
        <dbReference type="EMBL" id="OHA96414.1"/>
    </source>
</evidence>
<dbReference type="Gene3D" id="3.90.470.10">
    <property type="entry name" value="Ribosomal protein L22/L17"/>
    <property type="match status" value="1"/>
</dbReference>